<evidence type="ECO:0000256" key="2">
    <source>
        <dbReference type="SAM" id="Phobius"/>
    </source>
</evidence>
<name>A0A4S8LME8_DENBC</name>
<dbReference type="OrthoDB" id="3123973at2759"/>
<keyword evidence="2" id="KW-1133">Transmembrane helix</keyword>
<feature type="region of interest" description="Disordered" evidence="1">
    <location>
        <begin position="189"/>
        <end position="208"/>
    </location>
</feature>
<accession>A0A4S8LME8</accession>
<feature type="compositionally biased region" description="Basic and acidic residues" evidence="1">
    <location>
        <begin position="262"/>
        <end position="289"/>
    </location>
</feature>
<feature type="region of interest" description="Disordered" evidence="1">
    <location>
        <begin position="217"/>
        <end position="308"/>
    </location>
</feature>
<sequence>MTITVFNDIGLDEYALFLVQDRDNQMVSVFTTVTQQNSLARAQAVVFPAPTPGEFRIVMDQPGTQNSVSEIGSSEEFKVVSGNGGITPSLTSSLTFATSGSSSERLSDSLTSSMPQLPQGSVTSRIVTVTASLPSVSSTSSDTSKHSSKAMIAALTAVAGLLLLGTMTTCLICYRRLRRKQVESVGIEPYNTGSEQSAPQPTGSYNFLKSIGIHNSKRTDSRLGNTTSGSQSNQPYSATVTGDSSEQTSSEKHNVLPNEAPLVERRRGESRIHIHTDSGWRAEDSRRSIGSDIDEERSIEVPPSYTSS</sequence>
<evidence type="ECO:0000256" key="1">
    <source>
        <dbReference type="SAM" id="MobiDB-lite"/>
    </source>
</evidence>
<feature type="compositionally biased region" description="Polar residues" evidence="1">
    <location>
        <begin position="222"/>
        <end position="248"/>
    </location>
</feature>
<evidence type="ECO:0000313" key="4">
    <source>
        <dbReference type="Proteomes" id="UP000297245"/>
    </source>
</evidence>
<dbReference type="AlphaFoldDB" id="A0A4S8LME8"/>
<protein>
    <recommendedName>
        <fullName evidence="5">Mid2 domain-containing protein</fullName>
    </recommendedName>
</protein>
<feature type="transmembrane region" description="Helical" evidence="2">
    <location>
        <begin position="150"/>
        <end position="174"/>
    </location>
</feature>
<proteinExistence type="predicted"/>
<dbReference type="Proteomes" id="UP000297245">
    <property type="component" value="Unassembled WGS sequence"/>
</dbReference>
<evidence type="ECO:0008006" key="5">
    <source>
        <dbReference type="Google" id="ProtNLM"/>
    </source>
</evidence>
<organism evidence="3 4">
    <name type="scientific">Dendrothele bispora (strain CBS 962.96)</name>
    <dbReference type="NCBI Taxonomy" id="1314807"/>
    <lineage>
        <taxon>Eukaryota</taxon>
        <taxon>Fungi</taxon>
        <taxon>Dikarya</taxon>
        <taxon>Basidiomycota</taxon>
        <taxon>Agaricomycotina</taxon>
        <taxon>Agaricomycetes</taxon>
        <taxon>Agaricomycetidae</taxon>
        <taxon>Agaricales</taxon>
        <taxon>Agaricales incertae sedis</taxon>
        <taxon>Dendrothele</taxon>
    </lineage>
</organism>
<keyword evidence="2" id="KW-0812">Transmembrane</keyword>
<gene>
    <name evidence="3" type="ORF">K435DRAFT_864507</name>
</gene>
<feature type="compositionally biased region" description="Polar residues" evidence="1">
    <location>
        <begin position="191"/>
        <end position="207"/>
    </location>
</feature>
<evidence type="ECO:0000313" key="3">
    <source>
        <dbReference type="EMBL" id="THU90220.1"/>
    </source>
</evidence>
<dbReference type="EMBL" id="ML179342">
    <property type="protein sequence ID" value="THU90220.1"/>
    <property type="molecule type" value="Genomic_DNA"/>
</dbReference>
<keyword evidence="2" id="KW-0472">Membrane</keyword>
<keyword evidence="4" id="KW-1185">Reference proteome</keyword>
<reference evidence="3 4" key="1">
    <citation type="journal article" date="2019" name="Nat. Ecol. Evol.">
        <title>Megaphylogeny resolves global patterns of mushroom evolution.</title>
        <authorList>
            <person name="Varga T."/>
            <person name="Krizsan K."/>
            <person name="Foldi C."/>
            <person name="Dima B."/>
            <person name="Sanchez-Garcia M."/>
            <person name="Sanchez-Ramirez S."/>
            <person name="Szollosi G.J."/>
            <person name="Szarkandi J.G."/>
            <person name="Papp V."/>
            <person name="Albert L."/>
            <person name="Andreopoulos W."/>
            <person name="Angelini C."/>
            <person name="Antonin V."/>
            <person name="Barry K.W."/>
            <person name="Bougher N.L."/>
            <person name="Buchanan P."/>
            <person name="Buyck B."/>
            <person name="Bense V."/>
            <person name="Catcheside P."/>
            <person name="Chovatia M."/>
            <person name="Cooper J."/>
            <person name="Damon W."/>
            <person name="Desjardin D."/>
            <person name="Finy P."/>
            <person name="Geml J."/>
            <person name="Haridas S."/>
            <person name="Hughes K."/>
            <person name="Justo A."/>
            <person name="Karasinski D."/>
            <person name="Kautmanova I."/>
            <person name="Kiss B."/>
            <person name="Kocsube S."/>
            <person name="Kotiranta H."/>
            <person name="LaButti K.M."/>
            <person name="Lechner B.E."/>
            <person name="Liimatainen K."/>
            <person name="Lipzen A."/>
            <person name="Lukacs Z."/>
            <person name="Mihaltcheva S."/>
            <person name="Morgado L.N."/>
            <person name="Niskanen T."/>
            <person name="Noordeloos M.E."/>
            <person name="Ohm R.A."/>
            <person name="Ortiz-Santana B."/>
            <person name="Ovrebo C."/>
            <person name="Racz N."/>
            <person name="Riley R."/>
            <person name="Savchenko A."/>
            <person name="Shiryaev A."/>
            <person name="Soop K."/>
            <person name="Spirin V."/>
            <person name="Szebenyi C."/>
            <person name="Tomsovsky M."/>
            <person name="Tulloss R.E."/>
            <person name="Uehling J."/>
            <person name="Grigoriev I.V."/>
            <person name="Vagvolgyi C."/>
            <person name="Papp T."/>
            <person name="Martin F.M."/>
            <person name="Miettinen O."/>
            <person name="Hibbett D.S."/>
            <person name="Nagy L.G."/>
        </authorList>
    </citation>
    <scope>NUCLEOTIDE SEQUENCE [LARGE SCALE GENOMIC DNA]</scope>
    <source>
        <strain evidence="3 4">CBS 962.96</strain>
    </source>
</reference>